<dbReference type="Proteomes" id="UP000655225">
    <property type="component" value="Unassembled WGS sequence"/>
</dbReference>
<reference evidence="7 8" key="1">
    <citation type="submission" date="2020-04" db="EMBL/GenBank/DDBJ databases">
        <title>Plant Genome Project.</title>
        <authorList>
            <person name="Zhang R.-G."/>
        </authorList>
    </citation>
    <scope>NUCLEOTIDE SEQUENCE [LARGE SCALE GENOMIC DNA]</scope>
    <source>
        <strain evidence="7">YNK0</strain>
        <tissue evidence="7">Leaf</tissue>
    </source>
</reference>
<dbReference type="PANTHER" id="PTHR15860">
    <property type="entry name" value="UNCHARACTERIZED RING FINGER-CONTAINING PROTEIN"/>
    <property type="match status" value="1"/>
</dbReference>
<dbReference type="GO" id="GO:0061630">
    <property type="term" value="F:ubiquitin protein ligase activity"/>
    <property type="evidence" value="ECO:0007669"/>
    <property type="project" value="InterPro"/>
</dbReference>
<dbReference type="OrthoDB" id="10672044at2759"/>
<feature type="compositionally biased region" description="Basic and acidic residues" evidence="6">
    <location>
        <begin position="333"/>
        <end position="345"/>
    </location>
</feature>
<comment type="subcellular location">
    <subcellularLocation>
        <location evidence="1">Membrane</location>
        <topology evidence="1">Multi-pass membrane protein</topology>
    </subcellularLocation>
</comment>
<evidence type="ECO:0000256" key="1">
    <source>
        <dbReference type="ARBA" id="ARBA00004141"/>
    </source>
</evidence>
<gene>
    <name evidence="7" type="ORF">HHK36_033352</name>
</gene>
<name>A0A834Y7Q3_TETSI</name>
<dbReference type="InterPro" id="IPR044235">
    <property type="entry name" value="RNFT1/2"/>
</dbReference>
<keyword evidence="3" id="KW-0833">Ubl conjugation pathway</keyword>
<feature type="compositionally biased region" description="Polar residues" evidence="6">
    <location>
        <begin position="72"/>
        <end position="88"/>
    </location>
</feature>
<evidence type="ECO:0000313" key="7">
    <source>
        <dbReference type="EMBL" id="KAF8364672.1"/>
    </source>
</evidence>
<dbReference type="PANTHER" id="PTHR15860:SF0">
    <property type="entry name" value="LP20373P"/>
    <property type="match status" value="1"/>
</dbReference>
<feature type="region of interest" description="Disordered" evidence="6">
    <location>
        <begin position="320"/>
        <end position="345"/>
    </location>
</feature>
<keyword evidence="2" id="KW-0812">Transmembrane</keyword>
<evidence type="ECO:0000256" key="3">
    <source>
        <dbReference type="ARBA" id="ARBA00022786"/>
    </source>
</evidence>
<sequence>MSKEIDDQAPFFGDMGVGIATGSAQVKDGWGSESLVVVPSVENQPKQAEVLAKDSQNSLAVLGSEFRVKTGMDSQSQPMKQVTPNQGVNGHGEASKDPSSKTRGVLSAYQGAEVEVIFAEPGGGVAFGQDDGDEFQPIESQIEPSAPIFRSNPCGPEPLFVSEGVRANWKLVSESDNTTGVQLPGLVSIRAEVGVEGCSGPQDMPPVNKDQKVEVPNYRVREPSDLSPTSLVPVGFAEVKLGGEVKEQLALSSGSEFGRIRSFGRWPLFGTRGSRSKGKLSQHIRSTCPIFYELNPSLFCGSNSGKRIKGVVHRDLIPQLNEEEGGGVQPSSKVDDRDLTKTPTRPKFERERTCPLCRALVKAADLRSFGDGSTSLFFQLF</sequence>
<comment type="caution">
    <text evidence="7">The sequence shown here is derived from an EMBL/GenBank/DDBJ whole genome shotgun (WGS) entry which is preliminary data.</text>
</comment>
<dbReference type="AlphaFoldDB" id="A0A834Y7Q3"/>
<evidence type="ECO:0000256" key="2">
    <source>
        <dbReference type="ARBA" id="ARBA00022692"/>
    </source>
</evidence>
<organism evidence="7 8">
    <name type="scientific">Tetracentron sinense</name>
    <name type="common">Spur-leaf</name>
    <dbReference type="NCBI Taxonomy" id="13715"/>
    <lineage>
        <taxon>Eukaryota</taxon>
        <taxon>Viridiplantae</taxon>
        <taxon>Streptophyta</taxon>
        <taxon>Embryophyta</taxon>
        <taxon>Tracheophyta</taxon>
        <taxon>Spermatophyta</taxon>
        <taxon>Magnoliopsida</taxon>
        <taxon>Trochodendrales</taxon>
        <taxon>Trochodendraceae</taxon>
        <taxon>Tetracentron</taxon>
    </lineage>
</organism>
<protein>
    <submittedName>
        <fullName evidence="7">Uncharacterized protein</fullName>
    </submittedName>
</protein>
<evidence type="ECO:0000313" key="8">
    <source>
        <dbReference type="Proteomes" id="UP000655225"/>
    </source>
</evidence>
<evidence type="ECO:0000256" key="5">
    <source>
        <dbReference type="ARBA" id="ARBA00023136"/>
    </source>
</evidence>
<feature type="region of interest" description="Disordered" evidence="6">
    <location>
        <begin position="69"/>
        <end position="102"/>
    </location>
</feature>
<accession>A0A834Y7Q3</accession>
<keyword evidence="8" id="KW-1185">Reference proteome</keyword>
<dbReference type="GO" id="GO:1904294">
    <property type="term" value="P:positive regulation of ERAD pathway"/>
    <property type="evidence" value="ECO:0007669"/>
    <property type="project" value="InterPro"/>
</dbReference>
<proteinExistence type="predicted"/>
<dbReference type="EMBL" id="JABCRI010001343">
    <property type="protein sequence ID" value="KAF8364672.1"/>
    <property type="molecule type" value="Genomic_DNA"/>
</dbReference>
<evidence type="ECO:0000256" key="4">
    <source>
        <dbReference type="ARBA" id="ARBA00022989"/>
    </source>
</evidence>
<evidence type="ECO:0000256" key="6">
    <source>
        <dbReference type="SAM" id="MobiDB-lite"/>
    </source>
</evidence>
<dbReference type="GO" id="GO:0016020">
    <property type="term" value="C:membrane"/>
    <property type="evidence" value="ECO:0007669"/>
    <property type="project" value="UniProtKB-SubCell"/>
</dbReference>
<keyword evidence="5" id="KW-0472">Membrane</keyword>
<keyword evidence="4" id="KW-1133">Transmembrane helix</keyword>